<evidence type="ECO:0000256" key="1">
    <source>
        <dbReference type="SAM" id="MobiDB-lite"/>
    </source>
</evidence>
<reference evidence="2 3" key="1">
    <citation type="submission" date="2024-01" db="EMBL/GenBank/DDBJ databases">
        <title>A draft genome for a cacao thread blight-causing isolate of Paramarasmius palmivorus.</title>
        <authorList>
            <person name="Baruah I.K."/>
            <person name="Bukari Y."/>
            <person name="Amoako-Attah I."/>
            <person name="Meinhardt L.W."/>
            <person name="Bailey B.A."/>
            <person name="Cohen S.P."/>
        </authorList>
    </citation>
    <scope>NUCLEOTIDE SEQUENCE [LARGE SCALE GENOMIC DNA]</scope>
    <source>
        <strain evidence="2 3">GH-12</strain>
    </source>
</reference>
<feature type="compositionally biased region" description="Basic residues" evidence="1">
    <location>
        <begin position="468"/>
        <end position="480"/>
    </location>
</feature>
<feature type="compositionally biased region" description="Polar residues" evidence="1">
    <location>
        <begin position="12"/>
        <end position="26"/>
    </location>
</feature>
<feature type="region of interest" description="Disordered" evidence="1">
    <location>
        <begin position="217"/>
        <end position="295"/>
    </location>
</feature>
<dbReference type="EMBL" id="JAYKXP010000001">
    <property type="protein sequence ID" value="KAK7062922.1"/>
    <property type="molecule type" value="Genomic_DNA"/>
</dbReference>
<gene>
    <name evidence="2" type="ORF">VNI00_000420</name>
</gene>
<organism evidence="2 3">
    <name type="scientific">Paramarasmius palmivorus</name>
    <dbReference type="NCBI Taxonomy" id="297713"/>
    <lineage>
        <taxon>Eukaryota</taxon>
        <taxon>Fungi</taxon>
        <taxon>Dikarya</taxon>
        <taxon>Basidiomycota</taxon>
        <taxon>Agaricomycotina</taxon>
        <taxon>Agaricomycetes</taxon>
        <taxon>Agaricomycetidae</taxon>
        <taxon>Agaricales</taxon>
        <taxon>Marasmiineae</taxon>
        <taxon>Marasmiaceae</taxon>
        <taxon>Paramarasmius</taxon>
    </lineage>
</organism>
<dbReference type="AlphaFoldDB" id="A0AAW0EEK7"/>
<name>A0AAW0EEK7_9AGAR</name>
<keyword evidence="3" id="KW-1185">Reference proteome</keyword>
<feature type="compositionally biased region" description="Polar residues" evidence="1">
    <location>
        <begin position="251"/>
        <end position="265"/>
    </location>
</feature>
<feature type="compositionally biased region" description="Low complexity" evidence="1">
    <location>
        <begin position="27"/>
        <end position="51"/>
    </location>
</feature>
<feature type="region of interest" description="Disordered" evidence="1">
    <location>
        <begin position="12"/>
        <end position="71"/>
    </location>
</feature>
<feature type="region of interest" description="Disordered" evidence="1">
    <location>
        <begin position="334"/>
        <end position="392"/>
    </location>
</feature>
<comment type="caution">
    <text evidence="2">The sequence shown here is derived from an EMBL/GenBank/DDBJ whole genome shotgun (WGS) entry which is preliminary data.</text>
</comment>
<feature type="region of interest" description="Disordered" evidence="1">
    <location>
        <begin position="460"/>
        <end position="489"/>
    </location>
</feature>
<feature type="compositionally biased region" description="Pro residues" evidence="1">
    <location>
        <begin position="52"/>
        <end position="61"/>
    </location>
</feature>
<feature type="compositionally biased region" description="Low complexity" evidence="1">
    <location>
        <begin position="266"/>
        <end position="292"/>
    </location>
</feature>
<accession>A0AAW0EEK7</accession>
<evidence type="ECO:0000313" key="2">
    <source>
        <dbReference type="EMBL" id="KAK7062922.1"/>
    </source>
</evidence>
<sequence>MVRTRAQVLLQSLQIPPTRFNTPAADSSSPLTELPSSSQRSNSAPPLQSLADPPPPLPSMPSTPASQQEHTAGFTPLQLAQYKEFTAWQSDWKTHFRENLVINHEILSYCPNSPPSNVTVWKWPAREVDGRIIPVPPAEIKKYLEDHDINTPRCAHDVPMIVIEVSVHNPNRGIAGTIGFICGKENPLPEEPSCKWLMRVTQWVAVHGPQAVLGLYGPKGPDGTRIITATRAGPKPGVTSPPRQLSLPPLTYSTNPVLSSRTIGNSPSQSLPLLSPSSRRSSVPPATSTPSPRKSRLTRAFLAQAHQAQLPDSSPLPNPSQIWPLRVQTTIVTPQKSSEVASSHSAQPSPSSISPAPQNKGKGKQRAKTATPTPPHSNPRLHSSLPSIPSPPTLPSPIVVPVIGLFDGPTAIQTLDSVVAGCPAVKSAVQVQEIIDVSSGDEDAPSSSKAPKPVVIEVFSSDEEEARKTRKARASAKRRRADNTDAESSGLVVNKKPRVVDLTTTTPEPIAGPSSRPPTQQGPEEEILMAGPVRQLGYSPLPTRGPRYINDLNGNPVSYDRVNDLLHKHFLDHLLRASTYEGMTATQWNLFTAPFTACPDCRKIYFTPNGISHMGCTRRD</sequence>
<feature type="compositionally biased region" description="Low complexity" evidence="1">
    <location>
        <begin position="341"/>
        <end position="357"/>
    </location>
</feature>
<dbReference type="Proteomes" id="UP001383192">
    <property type="component" value="Unassembled WGS sequence"/>
</dbReference>
<protein>
    <submittedName>
        <fullName evidence="2">Uncharacterized protein</fullName>
    </submittedName>
</protein>
<proteinExistence type="predicted"/>
<feature type="region of interest" description="Disordered" evidence="1">
    <location>
        <begin position="503"/>
        <end position="524"/>
    </location>
</feature>
<evidence type="ECO:0000313" key="3">
    <source>
        <dbReference type="Proteomes" id="UP001383192"/>
    </source>
</evidence>